<keyword evidence="2 5" id="KW-0812">Transmembrane</keyword>
<evidence type="ECO:0000256" key="2">
    <source>
        <dbReference type="ARBA" id="ARBA00022692"/>
    </source>
</evidence>
<dbReference type="SUPFAM" id="SSF141322">
    <property type="entry name" value="NfeD domain-like"/>
    <property type="match status" value="1"/>
</dbReference>
<feature type="transmembrane region" description="Helical" evidence="5">
    <location>
        <begin position="46"/>
        <end position="64"/>
    </location>
</feature>
<dbReference type="RefSeq" id="WP_188988318.1">
    <property type="nucleotide sequence ID" value="NZ_BAAAHC010000013.1"/>
</dbReference>
<evidence type="ECO:0000256" key="5">
    <source>
        <dbReference type="SAM" id="Phobius"/>
    </source>
</evidence>
<gene>
    <name evidence="7" type="ORF">GCM10009545_33430</name>
    <name evidence="8" type="ORF">GCM10011581_31510</name>
</gene>
<dbReference type="InterPro" id="IPR052165">
    <property type="entry name" value="Membrane_assoc_protease"/>
</dbReference>
<dbReference type="PANTHER" id="PTHR33507">
    <property type="entry name" value="INNER MEMBRANE PROTEIN YBBJ"/>
    <property type="match status" value="1"/>
</dbReference>
<reference evidence="7 10" key="2">
    <citation type="journal article" date="2019" name="Int. J. Syst. Evol. Microbiol.">
        <title>The Global Catalogue of Microorganisms (GCM) 10K type strain sequencing project: providing services to taxonomists for standard genome sequencing and annotation.</title>
        <authorList>
            <consortium name="The Broad Institute Genomics Platform"/>
            <consortium name="The Broad Institute Genome Sequencing Center for Infectious Disease"/>
            <person name="Wu L."/>
            <person name="Ma J."/>
        </authorList>
    </citation>
    <scope>NUCLEOTIDE SEQUENCE [LARGE SCALE GENOMIC DNA]</scope>
    <source>
        <strain evidence="7 10">JCM 10664</strain>
    </source>
</reference>
<evidence type="ECO:0000256" key="1">
    <source>
        <dbReference type="ARBA" id="ARBA00004141"/>
    </source>
</evidence>
<dbReference type="EMBL" id="BMMT01000010">
    <property type="protein sequence ID" value="GGI92095.1"/>
    <property type="molecule type" value="Genomic_DNA"/>
</dbReference>
<evidence type="ECO:0000256" key="4">
    <source>
        <dbReference type="ARBA" id="ARBA00023136"/>
    </source>
</evidence>
<evidence type="ECO:0000313" key="7">
    <source>
        <dbReference type="EMBL" id="GAA0528397.1"/>
    </source>
</evidence>
<protein>
    <submittedName>
        <fullName evidence="8">Membrane protein</fullName>
    </submittedName>
    <submittedName>
        <fullName evidence="7">NfeD family protein</fullName>
    </submittedName>
</protein>
<reference evidence="8" key="3">
    <citation type="submission" date="2020-09" db="EMBL/GenBank/DDBJ databases">
        <authorList>
            <person name="Sun Q."/>
            <person name="Zhou Y."/>
        </authorList>
    </citation>
    <scope>NUCLEOTIDE SEQUENCE</scope>
    <source>
        <strain evidence="8">CGMCC 4.7206</strain>
    </source>
</reference>
<keyword evidence="3 5" id="KW-1133">Transmembrane helix</keyword>
<proteinExistence type="predicted"/>
<reference evidence="7" key="4">
    <citation type="submission" date="2023-12" db="EMBL/GenBank/DDBJ databases">
        <authorList>
            <person name="Sun Q."/>
            <person name="Inoue M."/>
        </authorList>
    </citation>
    <scope>NUCLEOTIDE SEQUENCE</scope>
    <source>
        <strain evidence="7">JCM 10664</strain>
    </source>
</reference>
<dbReference type="Gene3D" id="2.40.50.140">
    <property type="entry name" value="Nucleic acid-binding proteins"/>
    <property type="match status" value="1"/>
</dbReference>
<reference evidence="8 9" key="1">
    <citation type="journal article" date="2014" name="Int. J. Syst. Evol. Microbiol.">
        <title>Complete genome sequence of Corynebacterium casei LMG S-19264T (=DSM 44701T), isolated from a smear-ripened cheese.</title>
        <authorList>
            <consortium name="US DOE Joint Genome Institute (JGI-PGF)"/>
            <person name="Walter F."/>
            <person name="Albersmeier A."/>
            <person name="Kalinowski J."/>
            <person name="Ruckert C."/>
        </authorList>
    </citation>
    <scope>NUCLEOTIDE SEQUENCE [LARGE SCALE GENOMIC DNA]</scope>
    <source>
        <strain evidence="8 9">CGMCC 4.7206</strain>
    </source>
</reference>
<comment type="caution">
    <text evidence="8">The sequence shown here is derived from an EMBL/GenBank/DDBJ whole genome shotgun (WGS) entry which is preliminary data.</text>
</comment>
<evidence type="ECO:0000259" key="6">
    <source>
        <dbReference type="Pfam" id="PF01957"/>
    </source>
</evidence>
<dbReference type="EMBL" id="BAAAHC010000013">
    <property type="protein sequence ID" value="GAA0528397.1"/>
    <property type="molecule type" value="Genomic_DNA"/>
</dbReference>
<evidence type="ECO:0000313" key="10">
    <source>
        <dbReference type="Proteomes" id="UP001500220"/>
    </source>
</evidence>
<organism evidence="8 9">
    <name type="scientific">Saccharopolyspora thermophila</name>
    <dbReference type="NCBI Taxonomy" id="89367"/>
    <lineage>
        <taxon>Bacteria</taxon>
        <taxon>Bacillati</taxon>
        <taxon>Actinomycetota</taxon>
        <taxon>Actinomycetes</taxon>
        <taxon>Pseudonocardiales</taxon>
        <taxon>Pseudonocardiaceae</taxon>
        <taxon>Saccharopolyspora</taxon>
    </lineage>
</organism>
<evidence type="ECO:0000313" key="9">
    <source>
        <dbReference type="Proteomes" id="UP000597989"/>
    </source>
</evidence>
<dbReference type="Pfam" id="PF01957">
    <property type="entry name" value="NfeD"/>
    <property type="match status" value="1"/>
</dbReference>
<keyword evidence="4 5" id="KW-0472">Membrane</keyword>
<dbReference type="PANTHER" id="PTHR33507:SF3">
    <property type="entry name" value="INNER MEMBRANE PROTEIN YBBJ"/>
    <property type="match status" value="1"/>
</dbReference>
<dbReference type="AlphaFoldDB" id="A0A917JZC9"/>
<dbReference type="InterPro" id="IPR012340">
    <property type="entry name" value="NA-bd_OB-fold"/>
</dbReference>
<evidence type="ECO:0000256" key="3">
    <source>
        <dbReference type="ARBA" id="ARBA00022989"/>
    </source>
</evidence>
<dbReference type="InterPro" id="IPR002810">
    <property type="entry name" value="NfeD-like_C"/>
</dbReference>
<dbReference type="Proteomes" id="UP001500220">
    <property type="component" value="Unassembled WGS sequence"/>
</dbReference>
<dbReference type="GO" id="GO:0005886">
    <property type="term" value="C:plasma membrane"/>
    <property type="evidence" value="ECO:0007669"/>
    <property type="project" value="TreeGrafter"/>
</dbReference>
<accession>A0A917JZC9</accession>
<name>A0A917JZC9_9PSEU</name>
<sequence>MDAWAIWLIFAVALGIAEVFTLTAALGMLGIAALITAGSAGIGLPLPAQLGVFAVASVIGVLLVRPAARRHMLRPEPQRFGVDALIGRSAYVLQEVTGHSGRVRIDGEEWTARPYDDAVVIPVGATVDVMHISGSTAIVYPRE</sequence>
<comment type="subcellular location">
    <subcellularLocation>
        <location evidence="1">Membrane</location>
        <topology evidence="1">Multi-pass membrane protein</topology>
    </subcellularLocation>
</comment>
<feature type="transmembrane region" description="Helical" evidence="5">
    <location>
        <begin position="7"/>
        <end position="34"/>
    </location>
</feature>
<keyword evidence="10" id="KW-1185">Reference proteome</keyword>
<dbReference type="Proteomes" id="UP000597989">
    <property type="component" value="Unassembled WGS sequence"/>
</dbReference>
<feature type="domain" description="NfeD-like C-terminal" evidence="6">
    <location>
        <begin position="82"/>
        <end position="141"/>
    </location>
</feature>
<evidence type="ECO:0000313" key="8">
    <source>
        <dbReference type="EMBL" id="GGI92095.1"/>
    </source>
</evidence>